<protein>
    <recommendedName>
        <fullName evidence="4">Transposase</fullName>
    </recommendedName>
</protein>
<evidence type="ECO:0000313" key="3">
    <source>
        <dbReference type="Proteomes" id="UP000541444"/>
    </source>
</evidence>
<proteinExistence type="predicted"/>
<dbReference type="Proteomes" id="UP000541444">
    <property type="component" value="Unassembled WGS sequence"/>
</dbReference>
<dbReference type="OrthoDB" id="1918246at2759"/>
<organism evidence="2 3">
    <name type="scientific">Kingdonia uniflora</name>
    <dbReference type="NCBI Taxonomy" id="39325"/>
    <lineage>
        <taxon>Eukaryota</taxon>
        <taxon>Viridiplantae</taxon>
        <taxon>Streptophyta</taxon>
        <taxon>Embryophyta</taxon>
        <taxon>Tracheophyta</taxon>
        <taxon>Spermatophyta</taxon>
        <taxon>Magnoliopsida</taxon>
        <taxon>Ranunculales</taxon>
        <taxon>Circaeasteraceae</taxon>
        <taxon>Kingdonia</taxon>
    </lineage>
</organism>
<sequence>MLQLCYLFLGEHKIVDANHILKGMLRNIDDASKGIAHFYASIVKKVKHVSPSHKRKKASYLSEEELDELPNSSDSDIDSYMMNLDEDDIQTNDVQEIDDDVQSNIDVNNVDVEEHYYNTHSSQNEDGVPTAEDITKYQEFKDFVGENSNIFEKDENMAVLDSRQVGNCIDPIVIGMELPTINEARSYIRTWFIQSKFTYYIKKKNKSYRLRFKCTDKTCDSVDKNKLANALWVANYCEDELRNIKLSMPIDVFTTIRRKFGIDLSYWTAWNAWTICMEMIVGSYDEGYFKMPSLVRELIIVNPRNIIGYSRDNATLQWTRTAVMFKTSYEGWLRGYKPVLGLDRCFLKGKYGEVCLFVIGADKNYFTATKDGQRWIINLNAQECECKEWQIFGLPYVHAVCILVWKRRPWKYEYYWVSIYMKAYANGVYPMADGTSWVQMNSLIQGQGDVQSMDNMDILKKTCKGPPVPYKIVLQKKKLTRVDTPRTQEEMRVKFGFSTSGQYSATQTGGRVKPQATKITGRATPQATKASGWATP</sequence>
<keyword evidence="3" id="KW-1185">Reference proteome</keyword>
<feature type="region of interest" description="Disordered" evidence="1">
    <location>
        <begin position="502"/>
        <end position="536"/>
    </location>
</feature>
<name>A0A7J7N2H2_9MAGN</name>
<reference evidence="2 3" key="1">
    <citation type="journal article" date="2020" name="IScience">
        <title>Genome Sequencing of the Endangered Kingdonia uniflora (Circaeasteraceae, Ranunculales) Reveals Potential Mechanisms of Evolutionary Specialization.</title>
        <authorList>
            <person name="Sun Y."/>
            <person name="Deng T."/>
            <person name="Zhang A."/>
            <person name="Moore M.J."/>
            <person name="Landis J.B."/>
            <person name="Lin N."/>
            <person name="Zhang H."/>
            <person name="Zhang X."/>
            <person name="Huang J."/>
            <person name="Zhang X."/>
            <person name="Sun H."/>
            <person name="Wang H."/>
        </authorList>
    </citation>
    <scope>NUCLEOTIDE SEQUENCE [LARGE SCALE GENOMIC DNA]</scope>
    <source>
        <strain evidence="2">TB1705</strain>
        <tissue evidence="2">Leaf</tissue>
    </source>
</reference>
<evidence type="ECO:0000313" key="2">
    <source>
        <dbReference type="EMBL" id="KAF6161345.1"/>
    </source>
</evidence>
<evidence type="ECO:0008006" key="4">
    <source>
        <dbReference type="Google" id="ProtNLM"/>
    </source>
</evidence>
<dbReference type="PANTHER" id="PTHR31973">
    <property type="entry name" value="POLYPROTEIN, PUTATIVE-RELATED"/>
    <property type="match status" value="1"/>
</dbReference>
<dbReference type="PANTHER" id="PTHR31973:SF187">
    <property type="entry name" value="MUTATOR TRANSPOSASE MUDRA PROTEIN"/>
    <property type="match status" value="1"/>
</dbReference>
<evidence type="ECO:0000256" key="1">
    <source>
        <dbReference type="SAM" id="MobiDB-lite"/>
    </source>
</evidence>
<gene>
    <name evidence="2" type="ORF">GIB67_009232</name>
</gene>
<dbReference type="EMBL" id="JACGCM010001135">
    <property type="protein sequence ID" value="KAF6161345.1"/>
    <property type="molecule type" value="Genomic_DNA"/>
</dbReference>
<accession>A0A7J7N2H2</accession>
<dbReference type="AlphaFoldDB" id="A0A7J7N2H2"/>
<comment type="caution">
    <text evidence="2">The sequence shown here is derived from an EMBL/GenBank/DDBJ whole genome shotgun (WGS) entry which is preliminary data.</text>
</comment>